<protein>
    <submittedName>
        <fullName evidence="1">Uncharacterized protein</fullName>
    </submittedName>
</protein>
<evidence type="ECO:0000313" key="1">
    <source>
        <dbReference type="EMBL" id="MPM66641.1"/>
    </source>
</evidence>
<dbReference type="Gene3D" id="3.90.1150.10">
    <property type="entry name" value="Aspartate Aminotransferase, domain 1"/>
    <property type="match status" value="1"/>
</dbReference>
<gene>
    <name evidence="1" type="ORF">SDC9_113551</name>
</gene>
<dbReference type="EMBL" id="VSSQ01021211">
    <property type="protein sequence ID" value="MPM66641.1"/>
    <property type="molecule type" value="Genomic_DNA"/>
</dbReference>
<name>A0A645BPY0_9ZZZZ</name>
<sequence length="64" mass="7257">MVEYGKDPEGIMGKIIGKLKAKGFMCYSHENMILISPPLIITTEQVKEEMVKVDEVLDEVDKMI</sequence>
<proteinExistence type="predicted"/>
<reference evidence="1" key="1">
    <citation type="submission" date="2019-08" db="EMBL/GenBank/DDBJ databases">
        <authorList>
            <person name="Kucharzyk K."/>
            <person name="Murdoch R.W."/>
            <person name="Higgins S."/>
            <person name="Loffler F."/>
        </authorList>
    </citation>
    <scope>NUCLEOTIDE SEQUENCE</scope>
</reference>
<organism evidence="1">
    <name type="scientific">bioreactor metagenome</name>
    <dbReference type="NCBI Taxonomy" id="1076179"/>
    <lineage>
        <taxon>unclassified sequences</taxon>
        <taxon>metagenomes</taxon>
        <taxon>ecological metagenomes</taxon>
    </lineage>
</organism>
<dbReference type="InterPro" id="IPR015422">
    <property type="entry name" value="PyrdxlP-dep_Trfase_small"/>
</dbReference>
<dbReference type="AlphaFoldDB" id="A0A645BPY0"/>
<comment type="caution">
    <text evidence="1">The sequence shown here is derived from an EMBL/GenBank/DDBJ whole genome shotgun (WGS) entry which is preliminary data.</text>
</comment>
<accession>A0A645BPY0</accession>